<gene>
    <name evidence="9" type="ORF">RN001_001004</name>
</gene>
<protein>
    <recommendedName>
        <fullName evidence="6">Gamma-tubulin complex component</fullName>
    </recommendedName>
</protein>
<organism evidence="9 10">
    <name type="scientific">Aquatica leii</name>
    <dbReference type="NCBI Taxonomy" id="1421715"/>
    <lineage>
        <taxon>Eukaryota</taxon>
        <taxon>Metazoa</taxon>
        <taxon>Ecdysozoa</taxon>
        <taxon>Arthropoda</taxon>
        <taxon>Hexapoda</taxon>
        <taxon>Insecta</taxon>
        <taxon>Pterygota</taxon>
        <taxon>Neoptera</taxon>
        <taxon>Endopterygota</taxon>
        <taxon>Coleoptera</taxon>
        <taxon>Polyphaga</taxon>
        <taxon>Elateriformia</taxon>
        <taxon>Elateroidea</taxon>
        <taxon>Lampyridae</taxon>
        <taxon>Luciolinae</taxon>
        <taxon>Aquatica</taxon>
    </lineage>
</organism>
<dbReference type="Proteomes" id="UP001353858">
    <property type="component" value="Unassembled WGS sequence"/>
</dbReference>
<dbReference type="GO" id="GO:0000278">
    <property type="term" value="P:mitotic cell cycle"/>
    <property type="evidence" value="ECO:0007669"/>
    <property type="project" value="TreeGrafter"/>
</dbReference>
<keyword evidence="10" id="KW-1185">Reference proteome</keyword>
<dbReference type="PANTHER" id="PTHR19302">
    <property type="entry name" value="GAMMA TUBULIN COMPLEX PROTEIN"/>
    <property type="match status" value="1"/>
</dbReference>
<feature type="domain" description="Gamma tubulin complex component protein N-terminal" evidence="8">
    <location>
        <begin position="2"/>
        <end position="347"/>
    </location>
</feature>
<dbReference type="GO" id="GO:0051321">
    <property type="term" value="P:meiotic cell cycle"/>
    <property type="evidence" value="ECO:0007669"/>
    <property type="project" value="TreeGrafter"/>
</dbReference>
<dbReference type="InterPro" id="IPR041470">
    <property type="entry name" value="GCP_N"/>
</dbReference>
<reference evidence="10" key="1">
    <citation type="submission" date="2023-01" db="EMBL/GenBank/DDBJ databases">
        <title>Key to firefly adult light organ development and bioluminescence: homeobox transcription factors regulate luciferase expression and transportation to peroxisome.</title>
        <authorList>
            <person name="Fu X."/>
        </authorList>
    </citation>
    <scope>NUCLEOTIDE SEQUENCE [LARGE SCALE GENOMIC DNA]</scope>
</reference>
<dbReference type="GO" id="GO:0000922">
    <property type="term" value="C:spindle pole"/>
    <property type="evidence" value="ECO:0007669"/>
    <property type="project" value="InterPro"/>
</dbReference>
<evidence type="ECO:0000259" key="7">
    <source>
        <dbReference type="Pfam" id="PF04130"/>
    </source>
</evidence>
<dbReference type="GO" id="GO:0031122">
    <property type="term" value="P:cytoplasmic microtubule organization"/>
    <property type="evidence" value="ECO:0007669"/>
    <property type="project" value="TreeGrafter"/>
</dbReference>
<dbReference type="InterPro" id="IPR040457">
    <property type="entry name" value="GCP_C"/>
</dbReference>
<dbReference type="AlphaFoldDB" id="A0AAN7QMC8"/>
<name>A0AAN7QMC8_9COLE</name>
<comment type="caution">
    <text evidence="9">The sequence shown here is derived from an EMBL/GenBank/DDBJ whole genome shotgun (WGS) entry which is preliminary data.</text>
</comment>
<evidence type="ECO:0000256" key="1">
    <source>
        <dbReference type="ARBA" id="ARBA00004267"/>
    </source>
</evidence>
<evidence type="ECO:0000313" key="10">
    <source>
        <dbReference type="Proteomes" id="UP001353858"/>
    </source>
</evidence>
<dbReference type="GO" id="GO:0051011">
    <property type="term" value="F:microtubule minus-end binding"/>
    <property type="evidence" value="ECO:0007669"/>
    <property type="project" value="TreeGrafter"/>
</dbReference>
<keyword evidence="3 6" id="KW-0963">Cytoplasm</keyword>
<evidence type="ECO:0000256" key="4">
    <source>
        <dbReference type="ARBA" id="ARBA00022701"/>
    </source>
</evidence>
<dbReference type="GO" id="GO:0000930">
    <property type="term" value="C:gamma-tubulin complex"/>
    <property type="evidence" value="ECO:0007669"/>
    <property type="project" value="TreeGrafter"/>
</dbReference>
<proteinExistence type="inferred from homology"/>
<keyword evidence="5 6" id="KW-0206">Cytoskeleton</keyword>
<dbReference type="Pfam" id="PF17681">
    <property type="entry name" value="GCP_N_terminal"/>
    <property type="match status" value="1"/>
</dbReference>
<evidence type="ECO:0000256" key="6">
    <source>
        <dbReference type="RuleBase" id="RU363050"/>
    </source>
</evidence>
<dbReference type="GO" id="GO:0005874">
    <property type="term" value="C:microtubule"/>
    <property type="evidence" value="ECO:0007669"/>
    <property type="project" value="UniProtKB-KW"/>
</dbReference>
<accession>A0AAN7QMC8</accession>
<evidence type="ECO:0000313" key="9">
    <source>
        <dbReference type="EMBL" id="KAK4884733.1"/>
    </source>
</evidence>
<dbReference type="Pfam" id="PF04130">
    <property type="entry name" value="GCP_C_terminal"/>
    <property type="match status" value="1"/>
</dbReference>
<dbReference type="Gene3D" id="1.20.120.1900">
    <property type="entry name" value="Gamma-tubulin complex, C-terminal domain"/>
    <property type="match status" value="1"/>
</dbReference>
<comment type="subcellular location">
    <subcellularLocation>
        <location evidence="1 6">Cytoplasm</location>
        <location evidence="1 6">Cytoskeleton</location>
        <location evidence="1 6">Microtubule organizing center</location>
    </subcellularLocation>
</comment>
<evidence type="ECO:0000256" key="5">
    <source>
        <dbReference type="ARBA" id="ARBA00023212"/>
    </source>
</evidence>
<evidence type="ECO:0000256" key="3">
    <source>
        <dbReference type="ARBA" id="ARBA00022490"/>
    </source>
</evidence>
<dbReference type="PANTHER" id="PTHR19302:SF27">
    <property type="entry name" value="GAMMA-TUBULIN COMPLEX COMPONENT 4"/>
    <property type="match status" value="1"/>
</dbReference>
<dbReference type="EMBL" id="JARPUR010000001">
    <property type="protein sequence ID" value="KAK4884733.1"/>
    <property type="molecule type" value="Genomic_DNA"/>
</dbReference>
<dbReference type="GO" id="GO:0051225">
    <property type="term" value="P:spindle assembly"/>
    <property type="evidence" value="ECO:0007669"/>
    <property type="project" value="TreeGrafter"/>
</dbReference>
<evidence type="ECO:0000256" key="2">
    <source>
        <dbReference type="ARBA" id="ARBA00010337"/>
    </source>
</evidence>
<keyword evidence="4 6" id="KW-0493">Microtubule</keyword>
<feature type="domain" description="Gamma tubulin complex component C-terminal" evidence="7">
    <location>
        <begin position="350"/>
        <end position="656"/>
    </location>
</feature>
<comment type="similarity">
    <text evidence="2 6">Belongs to the TUBGCP family.</text>
</comment>
<dbReference type="GO" id="GO:0007020">
    <property type="term" value="P:microtubule nucleation"/>
    <property type="evidence" value="ECO:0007669"/>
    <property type="project" value="InterPro"/>
</dbReference>
<sequence>MIHETLFYLWNCPGDLFKVNAGEDWFNSLDVEDFLHPAERQLLQRIVVIALNYHEIEEFIKTVNNQQMLQSKSDDDNPIKPGLYVKAFANGIDEVLDEYRKEIMHLEEMLLKNSQLTLIFILGSLEKYVTQFEALKSMIQLIKHEKIHGCLLIGKLHNYINSGIESISKPTIKIMQTVNTIFYRYLCNWIIYGDLVDNYNEFFIHDAHCADENFLYPDQLKEPKTKQREGFLDIDFSKKHRIAKPCEVRKFFLNKDMVPSNISIETAETILFLGRIVWVIRNDPNRYTDDKYQLKFKRDIWEGKDIDCYRKLQSLENSPFNSTLFHSTIEECRLKLTKYLWKIMVNEAKLIDHLQLIRDYYALGRGELFQQFIVVAEEHLKVTANEYITTNLNFIFMETARKLYTENDKSYLRFELSLSSTQEKSAVSNPWSRLEINFNVTWPLHILFHPAAMGYYNKLFCFLLKVKKTHIDLHNIWLLHMEGKHNIDPSVWTLRNNLMFIVNNLQYYFQVDVIEAQFSILKFAIQDANEFEDIIRLHSEFLKNLLHKTFVMTAQETSQQTFKHTLYQVPKLKRENSCLVYETILEILQLCDKFCVLAKSWNEELTEIDKLRLAKLNTKSETLIEMLLNILYSLYQKSSDEHLLQLLHHIDFNKWFSKSIGTLNLTVSK</sequence>
<dbReference type="InterPro" id="IPR007259">
    <property type="entry name" value="GCP"/>
</dbReference>
<dbReference type="GO" id="GO:0043015">
    <property type="term" value="F:gamma-tubulin binding"/>
    <property type="evidence" value="ECO:0007669"/>
    <property type="project" value="InterPro"/>
</dbReference>
<dbReference type="InterPro" id="IPR042241">
    <property type="entry name" value="GCP_C_sf"/>
</dbReference>
<evidence type="ECO:0000259" key="8">
    <source>
        <dbReference type="Pfam" id="PF17681"/>
    </source>
</evidence>